<dbReference type="GO" id="GO:0008202">
    <property type="term" value="P:steroid metabolic process"/>
    <property type="evidence" value="ECO:0007669"/>
    <property type="project" value="TreeGrafter"/>
</dbReference>
<dbReference type="Pfam" id="PF00106">
    <property type="entry name" value="adh_short"/>
    <property type="match status" value="1"/>
</dbReference>
<evidence type="ECO:0000313" key="1">
    <source>
        <dbReference type="EMBL" id="GFS51340.1"/>
    </source>
</evidence>
<dbReference type="EMBL" id="BMAW01045674">
    <property type="protein sequence ID" value="GFS51340.1"/>
    <property type="molecule type" value="Genomic_DNA"/>
</dbReference>
<accession>A0A8X6JQC0</accession>
<dbReference type="InterPro" id="IPR002347">
    <property type="entry name" value="SDR_fam"/>
</dbReference>
<comment type="caution">
    <text evidence="1">The sequence shown here is derived from an EMBL/GenBank/DDBJ whole genome shotgun (WGS) entry which is preliminary data.</text>
</comment>
<dbReference type="SUPFAM" id="SSF51735">
    <property type="entry name" value="NAD(P)-binding Rossmann-fold domains"/>
    <property type="match status" value="1"/>
</dbReference>
<dbReference type="Gene3D" id="3.40.50.720">
    <property type="entry name" value="NAD(P)-binding Rossmann-like Domain"/>
    <property type="match status" value="1"/>
</dbReference>
<dbReference type="PANTHER" id="PTHR43313:SF43">
    <property type="entry name" value="D-BETA-HYDROXYBUTYRATE DEHYDROGENASE, MITOCHONDRIAL"/>
    <property type="match status" value="1"/>
</dbReference>
<protein>
    <submittedName>
        <fullName evidence="1">Uncharacterized protein</fullName>
    </submittedName>
</protein>
<proteinExistence type="predicted"/>
<dbReference type="OrthoDB" id="6427557at2759"/>
<dbReference type="Proteomes" id="UP000887013">
    <property type="component" value="Unassembled WGS sequence"/>
</dbReference>
<name>A0A8X6JQC0_NEPPI</name>
<keyword evidence="2" id="KW-1185">Reference proteome</keyword>
<dbReference type="PANTHER" id="PTHR43313">
    <property type="entry name" value="SHORT-CHAIN DEHYDROGENASE/REDUCTASE FAMILY 9C"/>
    <property type="match status" value="1"/>
</dbReference>
<organism evidence="1 2">
    <name type="scientific">Nephila pilipes</name>
    <name type="common">Giant wood spider</name>
    <name type="synonym">Nephila maculata</name>
    <dbReference type="NCBI Taxonomy" id="299642"/>
    <lineage>
        <taxon>Eukaryota</taxon>
        <taxon>Metazoa</taxon>
        <taxon>Ecdysozoa</taxon>
        <taxon>Arthropoda</taxon>
        <taxon>Chelicerata</taxon>
        <taxon>Arachnida</taxon>
        <taxon>Araneae</taxon>
        <taxon>Araneomorphae</taxon>
        <taxon>Entelegynae</taxon>
        <taxon>Araneoidea</taxon>
        <taxon>Nephilidae</taxon>
        <taxon>Nephila</taxon>
    </lineage>
</organism>
<evidence type="ECO:0000313" key="2">
    <source>
        <dbReference type="Proteomes" id="UP000887013"/>
    </source>
</evidence>
<feature type="non-terminal residue" evidence="1">
    <location>
        <position position="1"/>
    </location>
</feature>
<gene>
    <name evidence="1" type="ORF">NPIL_661971</name>
</gene>
<reference evidence="1" key="1">
    <citation type="submission" date="2020-08" db="EMBL/GenBank/DDBJ databases">
        <title>Multicomponent nature underlies the extraordinary mechanical properties of spider dragline silk.</title>
        <authorList>
            <person name="Kono N."/>
            <person name="Nakamura H."/>
            <person name="Mori M."/>
            <person name="Yoshida Y."/>
            <person name="Ohtoshi R."/>
            <person name="Malay A.D."/>
            <person name="Moran D.A.P."/>
            <person name="Tomita M."/>
            <person name="Numata K."/>
            <person name="Arakawa K."/>
        </authorList>
    </citation>
    <scope>NUCLEOTIDE SEQUENCE</scope>
</reference>
<dbReference type="GO" id="GO:0016491">
    <property type="term" value="F:oxidoreductase activity"/>
    <property type="evidence" value="ECO:0007669"/>
    <property type="project" value="TreeGrafter"/>
</dbReference>
<sequence length="76" mass="8274">CDTGFGNSLAKRLDSKGFHVFASCLNPNGPGADDLRKSCSDRLKVLELDVTEDESVKQAVHFVKYNLESSGTNINN</sequence>
<dbReference type="InterPro" id="IPR036291">
    <property type="entry name" value="NAD(P)-bd_dom_sf"/>
</dbReference>
<dbReference type="AlphaFoldDB" id="A0A8X6JQC0"/>